<protein>
    <recommendedName>
        <fullName evidence="3">CCHC-type domain-containing protein</fullName>
    </recommendedName>
</protein>
<dbReference type="GO" id="GO:0003676">
    <property type="term" value="F:nucleic acid binding"/>
    <property type="evidence" value="ECO:0007669"/>
    <property type="project" value="InterPro"/>
</dbReference>
<dbReference type="SMART" id="SM00343">
    <property type="entry name" value="ZnF_C2HC"/>
    <property type="match status" value="1"/>
</dbReference>
<dbReference type="Gene3D" id="4.10.60.10">
    <property type="entry name" value="Zinc finger, CCHC-type"/>
    <property type="match status" value="1"/>
</dbReference>
<dbReference type="Proteomes" id="UP001289374">
    <property type="component" value="Unassembled WGS sequence"/>
</dbReference>
<dbReference type="InterPro" id="IPR036875">
    <property type="entry name" value="Znf_CCHC_sf"/>
</dbReference>
<keyword evidence="1" id="KW-0862">Zinc</keyword>
<feature type="compositionally biased region" description="Basic residues" evidence="2">
    <location>
        <begin position="152"/>
        <end position="167"/>
    </location>
</feature>
<feature type="domain" description="CCHC-type" evidence="3">
    <location>
        <begin position="201"/>
        <end position="216"/>
    </location>
</feature>
<dbReference type="SUPFAM" id="SSF57756">
    <property type="entry name" value="Retrovirus zinc finger-like domains"/>
    <property type="match status" value="1"/>
</dbReference>
<dbReference type="InterPro" id="IPR012337">
    <property type="entry name" value="RNaseH-like_sf"/>
</dbReference>
<dbReference type="PROSITE" id="PS50158">
    <property type="entry name" value="ZF_CCHC"/>
    <property type="match status" value="1"/>
</dbReference>
<proteinExistence type="predicted"/>
<reference evidence="4" key="1">
    <citation type="submission" date="2020-06" db="EMBL/GenBank/DDBJ databases">
        <authorList>
            <person name="Li T."/>
            <person name="Hu X."/>
            <person name="Zhang T."/>
            <person name="Song X."/>
            <person name="Zhang H."/>
            <person name="Dai N."/>
            <person name="Sheng W."/>
            <person name="Hou X."/>
            <person name="Wei L."/>
        </authorList>
    </citation>
    <scope>NUCLEOTIDE SEQUENCE</scope>
    <source>
        <strain evidence="4">K16</strain>
        <tissue evidence="4">Leaf</tissue>
    </source>
</reference>
<feature type="compositionally biased region" description="Pro residues" evidence="2">
    <location>
        <begin position="33"/>
        <end position="42"/>
    </location>
</feature>
<dbReference type="GO" id="GO:0008270">
    <property type="term" value="F:zinc ion binding"/>
    <property type="evidence" value="ECO:0007669"/>
    <property type="project" value="UniProtKB-KW"/>
</dbReference>
<accession>A0AAE2BQQ1</accession>
<evidence type="ECO:0000259" key="3">
    <source>
        <dbReference type="PROSITE" id="PS50158"/>
    </source>
</evidence>
<feature type="compositionally biased region" description="Low complexity" evidence="2">
    <location>
        <begin position="60"/>
        <end position="80"/>
    </location>
</feature>
<feature type="compositionally biased region" description="Polar residues" evidence="2">
    <location>
        <begin position="47"/>
        <end position="59"/>
    </location>
</feature>
<dbReference type="AlphaFoldDB" id="A0AAE2BQQ1"/>
<dbReference type="InterPro" id="IPR036397">
    <property type="entry name" value="RNaseH_sf"/>
</dbReference>
<feature type="region of interest" description="Disordered" evidence="2">
    <location>
        <begin position="152"/>
        <end position="188"/>
    </location>
</feature>
<gene>
    <name evidence="4" type="ORF">Sango_1897200</name>
</gene>
<feature type="region of interest" description="Disordered" evidence="2">
    <location>
        <begin position="1"/>
        <end position="88"/>
    </location>
</feature>
<dbReference type="EMBL" id="JACGWL010000010">
    <property type="protein sequence ID" value="KAK4394264.1"/>
    <property type="molecule type" value="Genomic_DNA"/>
</dbReference>
<evidence type="ECO:0000256" key="1">
    <source>
        <dbReference type="PROSITE-ProRule" id="PRU00047"/>
    </source>
</evidence>
<keyword evidence="5" id="KW-1185">Reference proteome</keyword>
<name>A0AAE2BQQ1_9LAMI</name>
<reference evidence="4" key="2">
    <citation type="journal article" date="2024" name="Plant">
        <title>Genomic evolution and insights into agronomic trait innovations of Sesamum species.</title>
        <authorList>
            <person name="Miao H."/>
            <person name="Wang L."/>
            <person name="Qu L."/>
            <person name="Liu H."/>
            <person name="Sun Y."/>
            <person name="Le M."/>
            <person name="Wang Q."/>
            <person name="Wei S."/>
            <person name="Zheng Y."/>
            <person name="Lin W."/>
            <person name="Duan Y."/>
            <person name="Cao H."/>
            <person name="Xiong S."/>
            <person name="Wang X."/>
            <person name="Wei L."/>
            <person name="Li C."/>
            <person name="Ma Q."/>
            <person name="Ju M."/>
            <person name="Zhao R."/>
            <person name="Li G."/>
            <person name="Mu C."/>
            <person name="Tian Q."/>
            <person name="Mei H."/>
            <person name="Zhang T."/>
            <person name="Gao T."/>
            <person name="Zhang H."/>
        </authorList>
    </citation>
    <scope>NUCLEOTIDE SEQUENCE</scope>
    <source>
        <strain evidence="4">K16</strain>
    </source>
</reference>
<keyword evidence="1" id="KW-0479">Metal-binding</keyword>
<dbReference type="SUPFAM" id="SSF53098">
    <property type="entry name" value="Ribonuclease H-like"/>
    <property type="match status" value="1"/>
</dbReference>
<dbReference type="Gene3D" id="3.30.420.10">
    <property type="entry name" value="Ribonuclease H-like superfamily/Ribonuclease H"/>
    <property type="match status" value="1"/>
</dbReference>
<organism evidence="4 5">
    <name type="scientific">Sesamum angolense</name>
    <dbReference type="NCBI Taxonomy" id="2727404"/>
    <lineage>
        <taxon>Eukaryota</taxon>
        <taxon>Viridiplantae</taxon>
        <taxon>Streptophyta</taxon>
        <taxon>Embryophyta</taxon>
        <taxon>Tracheophyta</taxon>
        <taxon>Spermatophyta</taxon>
        <taxon>Magnoliopsida</taxon>
        <taxon>eudicotyledons</taxon>
        <taxon>Gunneridae</taxon>
        <taxon>Pentapetalae</taxon>
        <taxon>asterids</taxon>
        <taxon>lamiids</taxon>
        <taxon>Lamiales</taxon>
        <taxon>Pedaliaceae</taxon>
        <taxon>Sesamum</taxon>
    </lineage>
</organism>
<evidence type="ECO:0000256" key="2">
    <source>
        <dbReference type="SAM" id="MobiDB-lite"/>
    </source>
</evidence>
<keyword evidence="1" id="KW-0863">Zinc-finger</keyword>
<dbReference type="InterPro" id="IPR001878">
    <property type="entry name" value="Znf_CCHC"/>
</dbReference>
<evidence type="ECO:0000313" key="4">
    <source>
        <dbReference type="EMBL" id="KAK4394264.1"/>
    </source>
</evidence>
<comment type="caution">
    <text evidence="4">The sequence shown here is derived from an EMBL/GenBank/DDBJ whole genome shotgun (WGS) entry which is preliminary data.</text>
</comment>
<evidence type="ECO:0000313" key="5">
    <source>
        <dbReference type="Proteomes" id="UP001289374"/>
    </source>
</evidence>
<sequence>MRAIVIASTSGRPNPTPPHPRCCYSSPLSQRLPPSPNPPLPPAEGTTAGNADSIAQTNFRSRAMRSPRSGGRRPSPSPLGDPRHPRAGIENDTYLDVFLQSLSPSYDPFFVNFNMNGLEKSIPEYFNMLVQFEATIKRSKLAVMLGEASTSKKGKRARRWKKKKSKTKCPTLASKPVVKGPAVDKGKRNEVPEASKAEDICHYCHEKGHWKRNCPKSLHMSKRMGLSLSGLLLERHSLNGVSERRNRTLLDMVQSMMSFTELPLFFWGYTLKMAAKLLNMTPSKTVIKTPHEI</sequence>